<dbReference type="Pfam" id="PF00501">
    <property type="entry name" value="AMP-binding"/>
    <property type="match status" value="1"/>
</dbReference>
<evidence type="ECO:0000259" key="6">
    <source>
        <dbReference type="Pfam" id="PF00389"/>
    </source>
</evidence>
<proteinExistence type="inferred from homology"/>
<reference evidence="10" key="1">
    <citation type="submission" date="2022-10" db="EMBL/GenBank/DDBJ databases">
        <title>The complete genomes of actinobacterial strains from the NBC collection.</title>
        <authorList>
            <person name="Joergensen T.S."/>
            <person name="Alvarez Arevalo M."/>
            <person name="Sterndorff E.B."/>
            <person name="Faurdal D."/>
            <person name="Vuksanovic O."/>
            <person name="Mourched A.-S."/>
            <person name="Charusanti P."/>
            <person name="Shaw S."/>
            <person name="Blin K."/>
            <person name="Weber T."/>
        </authorList>
    </citation>
    <scope>NUCLEOTIDE SEQUENCE</scope>
    <source>
        <strain evidence="10">NBC_01393</strain>
    </source>
</reference>
<dbReference type="SUPFAM" id="SSF52283">
    <property type="entry name" value="Formate/glycerate dehydrogenase catalytic domain-like"/>
    <property type="match status" value="1"/>
</dbReference>
<dbReference type="PANTHER" id="PTHR45527">
    <property type="entry name" value="NONRIBOSOMAL PEPTIDE SYNTHETASE"/>
    <property type="match status" value="1"/>
</dbReference>
<dbReference type="InterPro" id="IPR000873">
    <property type="entry name" value="AMP-dep_synth/lig_dom"/>
</dbReference>
<evidence type="ECO:0000256" key="3">
    <source>
        <dbReference type="ARBA" id="ARBA00022553"/>
    </source>
</evidence>
<dbReference type="AlphaFoldDB" id="A0AAU3HUG9"/>
<dbReference type="InterPro" id="IPR006139">
    <property type="entry name" value="D-isomer_2_OHA_DH_cat_dom"/>
</dbReference>
<evidence type="ECO:0000256" key="5">
    <source>
        <dbReference type="ARBA" id="ARBA00023027"/>
    </source>
</evidence>
<evidence type="ECO:0000256" key="4">
    <source>
        <dbReference type="ARBA" id="ARBA00023002"/>
    </source>
</evidence>
<dbReference type="Pfam" id="PF02826">
    <property type="entry name" value="2-Hacid_dh_C"/>
    <property type="match status" value="1"/>
</dbReference>
<keyword evidence="4" id="KW-0560">Oxidoreductase</keyword>
<dbReference type="Gene3D" id="3.40.50.12780">
    <property type="entry name" value="N-terminal domain of ligase-like"/>
    <property type="match status" value="1"/>
</dbReference>
<keyword evidence="5" id="KW-0520">NAD</keyword>
<dbReference type="Pfam" id="PF13193">
    <property type="entry name" value="AMP-binding_C"/>
    <property type="match status" value="1"/>
</dbReference>
<feature type="domain" description="AMP-binding enzyme C-terminal" evidence="9">
    <location>
        <begin position="420"/>
        <end position="495"/>
    </location>
</feature>
<dbReference type="Gene3D" id="3.40.50.720">
    <property type="entry name" value="NAD(P)-binding Rossmann-like Domain"/>
    <property type="match status" value="2"/>
</dbReference>
<dbReference type="SUPFAM" id="SSF56801">
    <property type="entry name" value="Acetyl-CoA synthetase-like"/>
    <property type="match status" value="1"/>
</dbReference>
<feature type="domain" description="AMP-dependent synthetase/ligase" evidence="7">
    <location>
        <begin position="18"/>
        <end position="366"/>
    </location>
</feature>
<dbReference type="InterPro" id="IPR025110">
    <property type="entry name" value="AMP-bd_C"/>
</dbReference>
<keyword evidence="2" id="KW-0596">Phosphopantetheine</keyword>
<dbReference type="GO" id="GO:0051287">
    <property type="term" value="F:NAD binding"/>
    <property type="evidence" value="ECO:0007669"/>
    <property type="project" value="InterPro"/>
</dbReference>
<dbReference type="Pfam" id="PF00389">
    <property type="entry name" value="2-Hacid_dh"/>
    <property type="match status" value="1"/>
</dbReference>
<dbReference type="GO" id="GO:0005829">
    <property type="term" value="C:cytosol"/>
    <property type="evidence" value="ECO:0007669"/>
    <property type="project" value="TreeGrafter"/>
</dbReference>
<dbReference type="InterPro" id="IPR029753">
    <property type="entry name" value="D-isomer_DH_CS"/>
</dbReference>
<name>A0AAU3HUG9_9ACTN</name>
<evidence type="ECO:0000256" key="2">
    <source>
        <dbReference type="ARBA" id="ARBA00022450"/>
    </source>
</evidence>
<dbReference type="NCBIfam" id="TIGR01733">
    <property type="entry name" value="AA-adenyl-dom"/>
    <property type="match status" value="1"/>
</dbReference>
<feature type="domain" description="D-isomer specific 2-hydroxyacid dehydrogenase NAD-binding" evidence="8">
    <location>
        <begin position="623"/>
        <end position="799"/>
    </location>
</feature>
<dbReference type="InterPro" id="IPR020845">
    <property type="entry name" value="AMP-binding_CS"/>
</dbReference>
<dbReference type="GO" id="GO:0044550">
    <property type="term" value="P:secondary metabolite biosynthetic process"/>
    <property type="evidence" value="ECO:0007669"/>
    <property type="project" value="TreeGrafter"/>
</dbReference>
<comment type="similarity">
    <text evidence="1">Belongs to the D-isomer specific 2-hydroxyacid dehydrogenase family.</text>
</comment>
<dbReference type="GO" id="GO:0043041">
    <property type="term" value="P:amino acid activation for nonribosomal peptide biosynthetic process"/>
    <property type="evidence" value="ECO:0007669"/>
    <property type="project" value="TreeGrafter"/>
</dbReference>
<organism evidence="10">
    <name type="scientific">Streptomyces sp. NBC_01393</name>
    <dbReference type="NCBI Taxonomy" id="2903851"/>
    <lineage>
        <taxon>Bacteria</taxon>
        <taxon>Bacillati</taxon>
        <taxon>Actinomycetota</taxon>
        <taxon>Actinomycetes</taxon>
        <taxon>Kitasatosporales</taxon>
        <taxon>Streptomycetaceae</taxon>
        <taxon>Streptomyces</taxon>
    </lineage>
</organism>
<dbReference type="SUPFAM" id="SSF51735">
    <property type="entry name" value="NAD(P)-binding Rossmann-fold domains"/>
    <property type="match status" value="1"/>
</dbReference>
<dbReference type="InterPro" id="IPR010071">
    <property type="entry name" value="AA_adenyl_dom"/>
</dbReference>
<dbReference type="Gene3D" id="3.30.300.30">
    <property type="match status" value="1"/>
</dbReference>
<dbReference type="PANTHER" id="PTHR45527:SF1">
    <property type="entry name" value="FATTY ACID SYNTHASE"/>
    <property type="match status" value="1"/>
</dbReference>
<evidence type="ECO:0000259" key="9">
    <source>
        <dbReference type="Pfam" id="PF13193"/>
    </source>
</evidence>
<dbReference type="GO" id="GO:0031177">
    <property type="term" value="F:phosphopantetheine binding"/>
    <property type="evidence" value="ECO:0007669"/>
    <property type="project" value="TreeGrafter"/>
</dbReference>
<sequence>MASADPLVGARSLTDLFARSVRLRGRAAALSENGREIAYTELDEASDAVAALLADAGVGRGDLVGVLLERSHRVPGWILGILKAGAAYVPLDPTYPRERLHYMVADAQVKILVGAPEQAAACGLDGVEVIDPSTPSPAVTPAVTPDPQDPAYVIYTSGSTGQPKGCVVTHANVLALLEATLPLFDFGPQDRWSLFHSFSFDFSVWELWGPLATGGTAVVIPTAAARATEDFLRLLVDEGVTVLNQVPSVFRFLAREYVDCGAPELSLRYVVFGGENVDLDVVRAYTDAAGDRAPEFVNMYGVTETTVFTTGKTLTPEDLAGAVRSPIGVPLPHLSVQLRDGELALVPDGEAGEMWVAGTGVTAGYLNRPELTAERFRTFDGTRWYRTGDLARWLPDGALEYLGRNDQQVKIRGHRVELAEVEEALRADTAVHDAAAAVTYDADGTAVLVTLVVPAGDGAFSVAALRRHARATVPAYLVPNRFLRVDTLPLTPSGKLDRRAVQELAEAGGAPLPAPAVARTRVLVVDPIHESALAELRRTYDVHVELRPPADRLVQLVEDVEVIVVRSGVRIDADVIRAAPRLKVVARAGSGVDNIDLDAAGAAGVAVFNVPGVSAPAVAELALGLMLSAARHIVLADRQVRAGVWNKAALAGIELGGKTLGLVGLGQIGSRLAQLAHGMGMRVITTVDRDTPERRLELRGRGVETAALDDLLATADVVCLAVPLTDRTHHLIDDRALRAMKRSALLVNISRGPVVDEEALYRALTDGEIAGAALDVVAEEGNPGRLAELDNVVITPHIGAMSADSQERIGRILLDSLHEVLAGGKVATSCR</sequence>
<dbReference type="FunFam" id="3.40.50.720:FF:000203">
    <property type="entry name" value="D-3-phosphoglycerate dehydrogenase (SerA)"/>
    <property type="match status" value="1"/>
</dbReference>
<dbReference type="FunFam" id="3.40.50.980:FF:000001">
    <property type="entry name" value="Non-ribosomal peptide synthetase"/>
    <property type="match status" value="1"/>
</dbReference>
<evidence type="ECO:0000313" key="10">
    <source>
        <dbReference type="EMBL" id="WTZ07731.1"/>
    </source>
</evidence>
<dbReference type="PROSITE" id="PS00671">
    <property type="entry name" value="D_2_HYDROXYACID_DH_3"/>
    <property type="match status" value="1"/>
</dbReference>
<evidence type="ECO:0000259" key="7">
    <source>
        <dbReference type="Pfam" id="PF00501"/>
    </source>
</evidence>
<dbReference type="PROSITE" id="PS00455">
    <property type="entry name" value="AMP_BINDING"/>
    <property type="match status" value="1"/>
</dbReference>
<protein>
    <submittedName>
        <fullName evidence="10">Amino acid adenylation domain-containing protein</fullName>
    </submittedName>
</protein>
<feature type="domain" description="D-isomer specific 2-hydroxyacid dehydrogenase catalytic" evidence="6">
    <location>
        <begin position="522"/>
        <end position="828"/>
    </location>
</feature>
<keyword evidence="3" id="KW-0597">Phosphoprotein</keyword>
<evidence type="ECO:0000259" key="8">
    <source>
        <dbReference type="Pfam" id="PF02826"/>
    </source>
</evidence>
<gene>
    <name evidence="10" type="ORF">OG699_06800</name>
</gene>
<accession>A0AAU3HUG9</accession>
<dbReference type="InterPro" id="IPR042099">
    <property type="entry name" value="ANL_N_sf"/>
</dbReference>
<dbReference type="GO" id="GO:0016616">
    <property type="term" value="F:oxidoreductase activity, acting on the CH-OH group of donors, NAD or NADP as acceptor"/>
    <property type="evidence" value="ECO:0007669"/>
    <property type="project" value="InterPro"/>
</dbReference>
<dbReference type="FunFam" id="3.40.50.12780:FF:000012">
    <property type="entry name" value="Non-ribosomal peptide synthetase"/>
    <property type="match status" value="1"/>
</dbReference>
<dbReference type="InterPro" id="IPR036291">
    <property type="entry name" value="NAD(P)-bd_dom_sf"/>
</dbReference>
<evidence type="ECO:0000256" key="1">
    <source>
        <dbReference type="ARBA" id="ARBA00005854"/>
    </source>
</evidence>
<dbReference type="InterPro" id="IPR045851">
    <property type="entry name" value="AMP-bd_C_sf"/>
</dbReference>
<dbReference type="InterPro" id="IPR006140">
    <property type="entry name" value="D-isomer_DH_NAD-bd"/>
</dbReference>
<dbReference type="EMBL" id="CP109546">
    <property type="protein sequence ID" value="WTZ07731.1"/>
    <property type="molecule type" value="Genomic_DNA"/>
</dbReference>